<dbReference type="PANTHER" id="PTHR24273:SF32">
    <property type="entry name" value="HYALIN"/>
    <property type="match status" value="1"/>
</dbReference>
<feature type="domain" description="HYR" evidence="2">
    <location>
        <begin position="1"/>
        <end position="87"/>
    </location>
</feature>
<keyword evidence="3" id="KW-1185">Reference proteome</keyword>
<evidence type="ECO:0000259" key="2">
    <source>
        <dbReference type="PROSITE" id="PS50825"/>
    </source>
</evidence>
<dbReference type="Proteomes" id="UP000887565">
    <property type="component" value="Unplaced"/>
</dbReference>
<dbReference type="WBParaSite" id="nRc.2.0.1.t17081-RA">
    <property type="protein sequence ID" value="nRc.2.0.1.t17081-RA"/>
    <property type="gene ID" value="nRc.2.0.1.g17081"/>
</dbReference>
<protein>
    <submittedName>
        <fullName evidence="4">HYR domain-containing protein</fullName>
    </submittedName>
</protein>
<reference evidence="4" key="1">
    <citation type="submission" date="2022-11" db="UniProtKB">
        <authorList>
            <consortium name="WormBaseParasite"/>
        </authorList>
    </citation>
    <scope>IDENTIFICATION</scope>
</reference>
<evidence type="ECO:0000256" key="1">
    <source>
        <dbReference type="ARBA" id="ARBA00022737"/>
    </source>
</evidence>
<feature type="domain" description="HYR" evidence="2">
    <location>
        <begin position="88"/>
        <end position="171"/>
    </location>
</feature>
<evidence type="ECO:0000313" key="3">
    <source>
        <dbReference type="Proteomes" id="UP000887565"/>
    </source>
</evidence>
<evidence type="ECO:0000313" key="4">
    <source>
        <dbReference type="WBParaSite" id="nRc.2.0.1.t17081-RA"/>
    </source>
</evidence>
<sequence length="374" mass="41595">VDTEPPTFSNCPTQPITVSVDQNGQLTAADFSVPQVSDNSGFVSWVRSEPANFKPPYFITRDSDVIYTAYDFAGNENRCVVKLRLPDTQAPLITCPNSYYVESEQDVPSLRLFFNETTTDVTINDVSNISEVTFDPKEAIVKMNRHITVTVSATDVFGNQASCKFQAVVRPAPCKTWSLPEPENGVKICSTKANGLAVDCFVQCSPGFQFVDEQSNKIKNYSCALGKSWQPSPVVPACVPISELSGMWICSAFYRMTLTLAKEPARYELFVNVVYPVATPVGDECLPGYSNLVATSFDNLDTTLSQRCSSSVQVFVRFLDARFYNYRNNVTANYTVQILPTVLQDVFYELCAGYSYALFGWEHNCYTIGFVPHT</sequence>
<dbReference type="Pfam" id="PF02494">
    <property type="entry name" value="HYR"/>
    <property type="match status" value="2"/>
</dbReference>
<organism evidence="3 4">
    <name type="scientific">Romanomermis culicivorax</name>
    <name type="common">Nematode worm</name>
    <dbReference type="NCBI Taxonomy" id="13658"/>
    <lineage>
        <taxon>Eukaryota</taxon>
        <taxon>Metazoa</taxon>
        <taxon>Ecdysozoa</taxon>
        <taxon>Nematoda</taxon>
        <taxon>Enoplea</taxon>
        <taxon>Dorylaimia</taxon>
        <taxon>Mermithida</taxon>
        <taxon>Mermithoidea</taxon>
        <taxon>Mermithidae</taxon>
        <taxon>Romanomermis</taxon>
    </lineage>
</organism>
<dbReference type="AlphaFoldDB" id="A0A915ITD3"/>
<keyword evidence="1" id="KW-0677">Repeat</keyword>
<accession>A0A915ITD3</accession>
<dbReference type="InterPro" id="IPR003410">
    <property type="entry name" value="HYR_dom"/>
</dbReference>
<dbReference type="PANTHER" id="PTHR24273">
    <property type="entry name" value="FI04643P-RELATED"/>
    <property type="match status" value="1"/>
</dbReference>
<dbReference type="OMA" id="CEDGEWS"/>
<proteinExistence type="predicted"/>
<name>A0A915ITD3_ROMCU</name>
<dbReference type="PROSITE" id="PS50825">
    <property type="entry name" value="HYR"/>
    <property type="match status" value="2"/>
</dbReference>